<dbReference type="InterPro" id="IPR006171">
    <property type="entry name" value="TOPRIM_dom"/>
</dbReference>
<dbReference type="PANTHER" id="PTHR30446:SF0">
    <property type="entry name" value="RECOMBINATION PROTEIN RECR"/>
    <property type="match status" value="1"/>
</dbReference>
<dbReference type="Pfam" id="PF02132">
    <property type="entry name" value="RecR_ZnF"/>
    <property type="match status" value="1"/>
</dbReference>
<keyword evidence="10" id="KW-1185">Reference proteome</keyword>
<evidence type="ECO:0000256" key="5">
    <source>
        <dbReference type="ARBA" id="ARBA00023172"/>
    </source>
</evidence>
<dbReference type="Pfam" id="PF21176">
    <property type="entry name" value="RecR_HhH"/>
    <property type="match status" value="1"/>
</dbReference>
<dbReference type="InterPro" id="IPR034137">
    <property type="entry name" value="TOPRIM_RecR"/>
</dbReference>
<dbReference type="GO" id="GO:0003677">
    <property type="term" value="F:DNA binding"/>
    <property type="evidence" value="ECO:0007669"/>
    <property type="project" value="UniProtKB-UniRule"/>
</dbReference>
<dbReference type="InterPro" id="IPR015967">
    <property type="entry name" value="Rcmb_RecR_Znf"/>
</dbReference>
<sequence length="215" mass="23988">MLRKHQWENILKDLCKMQYPLPIARLIESYMKLPGIGEKTATRLAFYTLDMPKEDVEDFSTSLRDVKVNLHTCSICGNITENDPCDICKDKSRDQTTIMVVEQPKDVMAFEEMGEYNGLYHVLHGVLSPMDGIGPEEVNIKSLITRLQKNDQVKEVILALNSTPEGESTAMYIGKLIKPAGIKVSRLAAGLAVGSDIEYANSITLKRAVQGRTTL</sequence>
<dbReference type="PANTHER" id="PTHR30446">
    <property type="entry name" value="RECOMBINATION PROTEIN RECR"/>
    <property type="match status" value="1"/>
</dbReference>
<evidence type="ECO:0000256" key="3">
    <source>
        <dbReference type="ARBA" id="ARBA00022771"/>
    </source>
</evidence>
<evidence type="ECO:0000313" key="9">
    <source>
        <dbReference type="EMBL" id="GBG04285.1"/>
    </source>
</evidence>
<dbReference type="Gene3D" id="6.10.250.240">
    <property type="match status" value="1"/>
</dbReference>
<protein>
    <recommendedName>
        <fullName evidence="7">Recombination protein RecR</fullName>
    </recommendedName>
</protein>
<evidence type="ECO:0000256" key="6">
    <source>
        <dbReference type="ARBA" id="ARBA00023204"/>
    </source>
</evidence>
<feature type="zinc finger region" description="C4-type" evidence="7">
    <location>
        <begin position="73"/>
        <end position="88"/>
    </location>
</feature>
<evidence type="ECO:0000256" key="4">
    <source>
        <dbReference type="ARBA" id="ARBA00022833"/>
    </source>
</evidence>
<dbReference type="AlphaFoldDB" id="A0A2Z6TC58"/>
<dbReference type="Proteomes" id="UP000257317">
    <property type="component" value="Unassembled WGS sequence"/>
</dbReference>
<organism evidence="9 10">
    <name type="scientific">Lactobacillus rodentium</name>
    <dbReference type="NCBI Taxonomy" id="947835"/>
    <lineage>
        <taxon>Bacteria</taxon>
        <taxon>Bacillati</taxon>
        <taxon>Bacillota</taxon>
        <taxon>Bacilli</taxon>
        <taxon>Lactobacillales</taxon>
        <taxon>Lactobacillaceae</taxon>
        <taxon>Lactobacillus</taxon>
    </lineage>
</organism>
<keyword evidence="5 7" id="KW-0233">DNA recombination</keyword>
<evidence type="ECO:0000256" key="7">
    <source>
        <dbReference type="HAMAP-Rule" id="MF_00017"/>
    </source>
</evidence>
<dbReference type="PROSITE" id="PS01300">
    <property type="entry name" value="RECR"/>
    <property type="match status" value="1"/>
</dbReference>
<dbReference type="EMBL" id="BFBY01000001">
    <property type="protein sequence ID" value="GBG04285.1"/>
    <property type="molecule type" value="Genomic_DNA"/>
</dbReference>
<keyword evidence="6 7" id="KW-0234">DNA repair</keyword>
<dbReference type="Pfam" id="PF13662">
    <property type="entry name" value="Toprim_4"/>
    <property type="match status" value="1"/>
</dbReference>
<dbReference type="HAMAP" id="MF_00017">
    <property type="entry name" value="RecR"/>
    <property type="match status" value="1"/>
</dbReference>
<evidence type="ECO:0000313" key="10">
    <source>
        <dbReference type="Proteomes" id="UP000257317"/>
    </source>
</evidence>
<name>A0A2Z6TC58_9LACO</name>
<dbReference type="NCBIfam" id="TIGR00615">
    <property type="entry name" value="recR"/>
    <property type="match status" value="1"/>
</dbReference>
<evidence type="ECO:0000259" key="8">
    <source>
        <dbReference type="PROSITE" id="PS50880"/>
    </source>
</evidence>
<dbReference type="Gene3D" id="1.10.8.420">
    <property type="entry name" value="RecR Domain 1"/>
    <property type="match status" value="1"/>
</dbReference>
<dbReference type="PROSITE" id="PS50880">
    <property type="entry name" value="TOPRIM"/>
    <property type="match status" value="1"/>
</dbReference>
<evidence type="ECO:0000256" key="2">
    <source>
        <dbReference type="ARBA" id="ARBA00022763"/>
    </source>
</evidence>
<dbReference type="InterPro" id="IPR023627">
    <property type="entry name" value="Rcmb_RecR"/>
</dbReference>
<dbReference type="Pfam" id="PF21175">
    <property type="entry name" value="RecR_C"/>
    <property type="match status" value="1"/>
</dbReference>
<comment type="similarity">
    <text evidence="7">Belongs to the RecR family.</text>
</comment>
<dbReference type="SUPFAM" id="SSF111304">
    <property type="entry name" value="Recombination protein RecR"/>
    <property type="match status" value="1"/>
</dbReference>
<evidence type="ECO:0000256" key="1">
    <source>
        <dbReference type="ARBA" id="ARBA00022723"/>
    </source>
</evidence>
<keyword evidence="1 7" id="KW-0479">Metal-binding</keyword>
<dbReference type="GO" id="GO:0006281">
    <property type="term" value="P:DNA repair"/>
    <property type="evidence" value="ECO:0007669"/>
    <property type="project" value="UniProtKB-UniRule"/>
</dbReference>
<reference evidence="10" key="1">
    <citation type="submission" date="2018-03" db="EMBL/GenBank/DDBJ databases">
        <title>New taxa in the Lactobacillus gasseri group.</title>
        <authorList>
            <person name="Tanizawa Y."/>
            <person name="Tohno M."/>
            <person name="Endo A."/>
            <person name="Arita M."/>
        </authorList>
    </citation>
    <scope>NUCLEOTIDE SEQUENCE [LARGE SCALE GENOMIC DNA]</scope>
    <source>
        <strain evidence="10">DSM 24759</strain>
    </source>
</reference>
<comment type="caution">
    <text evidence="9">The sequence shown here is derived from an EMBL/GenBank/DDBJ whole genome shotgun (WGS) entry which is preliminary data.</text>
</comment>
<gene>
    <name evidence="7 9" type="primary">recR</name>
    <name evidence="9" type="ORF">LrDSM24759_01990</name>
</gene>
<dbReference type="SMART" id="SM00493">
    <property type="entry name" value="TOPRIM"/>
    <property type="match status" value="1"/>
</dbReference>
<dbReference type="Gene3D" id="3.30.60.80">
    <property type="match status" value="1"/>
</dbReference>
<dbReference type="InterPro" id="IPR000093">
    <property type="entry name" value="DNA_Rcmb_RecR"/>
</dbReference>
<dbReference type="Gene3D" id="3.40.1360.10">
    <property type="match status" value="1"/>
</dbReference>
<dbReference type="CDD" id="cd01025">
    <property type="entry name" value="TOPRIM_recR"/>
    <property type="match status" value="1"/>
</dbReference>
<proteinExistence type="inferred from homology"/>
<accession>A0A2Z6TC58</accession>
<dbReference type="GO" id="GO:0006310">
    <property type="term" value="P:DNA recombination"/>
    <property type="evidence" value="ECO:0007669"/>
    <property type="project" value="UniProtKB-UniRule"/>
</dbReference>
<keyword evidence="2 7" id="KW-0227">DNA damage</keyword>
<dbReference type="GO" id="GO:0008270">
    <property type="term" value="F:zinc ion binding"/>
    <property type="evidence" value="ECO:0007669"/>
    <property type="project" value="UniProtKB-KW"/>
</dbReference>
<comment type="function">
    <text evidence="7">May play a role in DNA repair. It seems to be involved in an RecBC-independent recombinational process of DNA repair. It may act with RecF and RecO.</text>
</comment>
<keyword evidence="3 7" id="KW-0863">Zinc-finger</keyword>
<keyword evidence="4 7" id="KW-0862">Zinc</keyword>
<feature type="domain" description="Toprim" evidence="8">
    <location>
        <begin position="96"/>
        <end position="192"/>
    </location>
</feature>